<accession>A0A6M3KGX8</accession>
<gene>
    <name evidence="2" type="ORF">MM415A00564_0022</name>
    <name evidence="1" type="ORF">MM415B01029_0004</name>
</gene>
<dbReference type="EMBL" id="MT142452">
    <property type="protein sequence ID" value="QJA81249.1"/>
    <property type="molecule type" value="Genomic_DNA"/>
</dbReference>
<protein>
    <submittedName>
        <fullName evidence="2">Uncharacterized protein</fullName>
    </submittedName>
</protein>
<dbReference type="AlphaFoldDB" id="A0A6M3KGX8"/>
<dbReference type="EMBL" id="MT141424">
    <property type="protein sequence ID" value="QJA60891.1"/>
    <property type="molecule type" value="Genomic_DNA"/>
</dbReference>
<name>A0A6M3KGX8_9ZZZZ</name>
<evidence type="ECO:0000313" key="1">
    <source>
        <dbReference type="EMBL" id="QJA60891.1"/>
    </source>
</evidence>
<reference evidence="2" key="1">
    <citation type="submission" date="2020-03" db="EMBL/GenBank/DDBJ databases">
        <title>The deep terrestrial virosphere.</title>
        <authorList>
            <person name="Holmfeldt K."/>
            <person name="Nilsson E."/>
            <person name="Simone D."/>
            <person name="Lopez-Fernandez M."/>
            <person name="Wu X."/>
            <person name="de Brujin I."/>
            <person name="Lundin D."/>
            <person name="Andersson A."/>
            <person name="Bertilsson S."/>
            <person name="Dopson M."/>
        </authorList>
    </citation>
    <scope>NUCLEOTIDE SEQUENCE</scope>
    <source>
        <strain evidence="2">MM415A00564</strain>
        <strain evidence="1">MM415B01029</strain>
    </source>
</reference>
<organism evidence="2">
    <name type="scientific">viral metagenome</name>
    <dbReference type="NCBI Taxonomy" id="1070528"/>
    <lineage>
        <taxon>unclassified sequences</taxon>
        <taxon>metagenomes</taxon>
        <taxon>organismal metagenomes</taxon>
    </lineage>
</organism>
<proteinExistence type="predicted"/>
<sequence length="514" mass="55320">MAQGMAIRLGSIDRGTSTVREFGRAWDVRNVDIKKTNEISRRPGYQRRIEQQQTGPVRLLFPCQGLCGRYPKLVDGGGLVTITSKIEAADLYSITCEVATHDSGLDTIKLSWLYSNQTTTPPEGCDGVLILGKASGYPTDHADADATTIYYGSEFSTWDFASETDEEMYYTAWELYEDTWLAGVQVKFTPGVGGEDPPVVVAYGDPYTAATPSVEETSADTGVTVFATQPEVETNAAQVEDDGEALHFTFTAERSGFDSVTLVWSYSGLIDAGDLFVAVYHSTSGYPRLRGTPVLGTTERMGTTTHSTPTDVVNYYSAYFYVNGIGLYGPYNRATTAHMEDDMENNDSEWTPDEPSGGDITVNGQTYAAGIDGTMGDGFALYADLSSLSGGAVSQTMYIEVRVCKTGETTTWLSGGIYYKGSTQKWQRFIYCGANATFITVGGWEAATSGLPPAGTLHLSYDGDSAITFTYAGVTKTASYAYPDADTVHPQLAVTSDGVSAGAWSGVFDNVVFG</sequence>
<evidence type="ECO:0000313" key="2">
    <source>
        <dbReference type="EMBL" id="QJA81249.1"/>
    </source>
</evidence>